<comment type="similarity">
    <text evidence="10">Belongs to the peroxiredoxin family. BCP/PrxQ subfamily.</text>
</comment>
<feature type="domain" description="Thioredoxin" evidence="14">
    <location>
        <begin position="6"/>
        <end position="154"/>
    </location>
</feature>
<dbReference type="PANTHER" id="PTHR42801">
    <property type="entry name" value="THIOREDOXIN-DEPENDENT PEROXIDE REDUCTASE"/>
    <property type="match status" value="1"/>
</dbReference>
<dbReference type="EMBL" id="JADGIK010000002">
    <property type="protein sequence ID" value="MBF0596597.1"/>
    <property type="molecule type" value="Genomic_DNA"/>
</dbReference>
<evidence type="ECO:0000256" key="5">
    <source>
        <dbReference type="ARBA" id="ARBA00022862"/>
    </source>
</evidence>
<protein>
    <recommendedName>
        <fullName evidence="3">thioredoxin-dependent peroxiredoxin</fullName>
        <ecNumber evidence="3">1.11.1.24</ecNumber>
    </recommendedName>
    <alternativeName>
        <fullName evidence="9">Thioredoxin peroxidase</fullName>
    </alternativeName>
    <alternativeName>
        <fullName evidence="11">Thioredoxin-dependent peroxiredoxin Bcp</fullName>
    </alternativeName>
</protein>
<dbReference type="PIRSF" id="PIRSF000239">
    <property type="entry name" value="AHPC"/>
    <property type="match status" value="1"/>
</dbReference>
<gene>
    <name evidence="15" type="ORF">IM532_03850</name>
</gene>
<evidence type="ECO:0000256" key="8">
    <source>
        <dbReference type="ARBA" id="ARBA00023284"/>
    </source>
</evidence>
<dbReference type="EC" id="1.11.1.24" evidence="3"/>
<dbReference type="PROSITE" id="PS51352">
    <property type="entry name" value="THIOREDOXIN_2"/>
    <property type="match status" value="1"/>
</dbReference>
<keyword evidence="5" id="KW-0049">Antioxidant</keyword>
<dbReference type="Gene3D" id="3.40.30.10">
    <property type="entry name" value="Glutaredoxin"/>
    <property type="match status" value="1"/>
</dbReference>
<evidence type="ECO:0000259" key="14">
    <source>
        <dbReference type="PROSITE" id="PS51352"/>
    </source>
</evidence>
<dbReference type="GO" id="GO:0045454">
    <property type="term" value="P:cell redox homeostasis"/>
    <property type="evidence" value="ECO:0007669"/>
    <property type="project" value="TreeGrafter"/>
</dbReference>
<comment type="subunit">
    <text evidence="2">Monomer.</text>
</comment>
<keyword evidence="16" id="KW-1185">Reference proteome</keyword>
<evidence type="ECO:0000256" key="13">
    <source>
        <dbReference type="PIRSR" id="PIRSR000239-1"/>
    </source>
</evidence>
<dbReference type="Proteomes" id="UP000608754">
    <property type="component" value="Unassembled WGS sequence"/>
</dbReference>
<dbReference type="PANTHER" id="PTHR42801:SF4">
    <property type="entry name" value="AHPC_TSA FAMILY PROTEIN"/>
    <property type="match status" value="1"/>
</dbReference>
<evidence type="ECO:0000256" key="11">
    <source>
        <dbReference type="ARBA" id="ARBA00042639"/>
    </source>
</evidence>
<dbReference type="InterPro" id="IPR036249">
    <property type="entry name" value="Thioredoxin-like_sf"/>
</dbReference>
<comment type="caution">
    <text evidence="15">The sequence shown here is derived from an EMBL/GenBank/DDBJ whole genome shotgun (WGS) entry which is preliminary data.</text>
</comment>
<evidence type="ECO:0000256" key="2">
    <source>
        <dbReference type="ARBA" id="ARBA00011245"/>
    </source>
</evidence>
<dbReference type="InterPro" id="IPR024706">
    <property type="entry name" value="Peroxiredoxin_AhpC-typ"/>
</dbReference>
<dbReference type="InterPro" id="IPR000866">
    <property type="entry name" value="AhpC/TSA"/>
</dbReference>
<dbReference type="AlphaFoldDB" id="A0A8J7G4N9"/>
<evidence type="ECO:0000256" key="9">
    <source>
        <dbReference type="ARBA" id="ARBA00032824"/>
    </source>
</evidence>
<feature type="active site" description="Cysteine sulfenic acid (-SOH) intermediate; for peroxidase activity" evidence="13">
    <location>
        <position position="49"/>
    </location>
</feature>
<evidence type="ECO:0000256" key="12">
    <source>
        <dbReference type="ARBA" id="ARBA00049091"/>
    </source>
</evidence>
<proteinExistence type="inferred from homology"/>
<evidence type="ECO:0000313" key="15">
    <source>
        <dbReference type="EMBL" id="MBF0596597.1"/>
    </source>
</evidence>
<evidence type="ECO:0000256" key="3">
    <source>
        <dbReference type="ARBA" id="ARBA00013017"/>
    </source>
</evidence>
<comment type="catalytic activity">
    <reaction evidence="12">
        <text>a hydroperoxide + [thioredoxin]-dithiol = an alcohol + [thioredoxin]-disulfide + H2O</text>
        <dbReference type="Rhea" id="RHEA:62620"/>
        <dbReference type="Rhea" id="RHEA-COMP:10698"/>
        <dbReference type="Rhea" id="RHEA-COMP:10700"/>
        <dbReference type="ChEBI" id="CHEBI:15377"/>
        <dbReference type="ChEBI" id="CHEBI:29950"/>
        <dbReference type="ChEBI" id="CHEBI:30879"/>
        <dbReference type="ChEBI" id="CHEBI:35924"/>
        <dbReference type="ChEBI" id="CHEBI:50058"/>
        <dbReference type="EC" id="1.11.1.24"/>
    </reaction>
</comment>
<keyword evidence="8" id="KW-0676">Redox-active center</keyword>
<name>A0A8J7G4N9_9FLAO</name>
<keyword evidence="6" id="KW-0560">Oxidoreductase</keyword>
<keyword evidence="4" id="KW-0575">Peroxidase</keyword>
<dbReference type="InterPro" id="IPR050924">
    <property type="entry name" value="Peroxiredoxin_BCP/PrxQ"/>
</dbReference>
<organism evidence="15 16">
    <name type="scientific">Faecalibacter rhinopitheci</name>
    <dbReference type="NCBI Taxonomy" id="2779678"/>
    <lineage>
        <taxon>Bacteria</taxon>
        <taxon>Pseudomonadati</taxon>
        <taxon>Bacteroidota</taxon>
        <taxon>Flavobacteriia</taxon>
        <taxon>Flavobacteriales</taxon>
        <taxon>Weeksellaceae</taxon>
        <taxon>Faecalibacter</taxon>
    </lineage>
</organism>
<evidence type="ECO:0000256" key="1">
    <source>
        <dbReference type="ARBA" id="ARBA00003330"/>
    </source>
</evidence>
<evidence type="ECO:0000256" key="4">
    <source>
        <dbReference type="ARBA" id="ARBA00022559"/>
    </source>
</evidence>
<reference evidence="15" key="1">
    <citation type="submission" date="2020-10" db="EMBL/GenBank/DDBJ databases">
        <authorList>
            <person name="Lu T."/>
            <person name="Wang Q."/>
            <person name="Han X."/>
        </authorList>
    </citation>
    <scope>NUCLEOTIDE SEQUENCE</scope>
    <source>
        <strain evidence="15">WQ 117</strain>
    </source>
</reference>
<sequence length="155" mass="17993">MKENKFTIGDHIPTFSLEDHKGNWFNSDEFLYKKYFVLFFYPMDFTPTCTKEACQFRDINQEFQALDAIVLGINGQSINSHEKFAVKNNLNYPILSDRKAELTKKLGIKKTFGLLTPRETFVFNKKGKLIEHIRSNAAQIHIDKALNAIKNDQEN</sequence>
<dbReference type="SUPFAM" id="SSF52833">
    <property type="entry name" value="Thioredoxin-like"/>
    <property type="match status" value="1"/>
</dbReference>
<comment type="function">
    <text evidence="1">Thiol-specific peroxidase that catalyzes the reduction of hydrogen peroxide and organic hydroperoxides to water and alcohols, respectively. Plays a role in cell protection against oxidative stress by detoxifying peroxides and as sensor of hydrogen peroxide-mediated signaling events.</text>
</comment>
<evidence type="ECO:0000256" key="7">
    <source>
        <dbReference type="ARBA" id="ARBA00023157"/>
    </source>
</evidence>
<dbReference type="RefSeq" id="WP_194182127.1">
    <property type="nucleotide sequence ID" value="NZ_JADGIK010000002.1"/>
</dbReference>
<dbReference type="GO" id="GO:0034599">
    <property type="term" value="P:cellular response to oxidative stress"/>
    <property type="evidence" value="ECO:0007669"/>
    <property type="project" value="TreeGrafter"/>
</dbReference>
<dbReference type="GO" id="GO:0005737">
    <property type="term" value="C:cytoplasm"/>
    <property type="evidence" value="ECO:0007669"/>
    <property type="project" value="TreeGrafter"/>
</dbReference>
<accession>A0A8J7G4N9</accession>
<dbReference type="Pfam" id="PF00578">
    <property type="entry name" value="AhpC-TSA"/>
    <property type="match status" value="1"/>
</dbReference>
<keyword evidence="7" id="KW-1015">Disulfide bond</keyword>
<dbReference type="GO" id="GO:0008379">
    <property type="term" value="F:thioredoxin peroxidase activity"/>
    <property type="evidence" value="ECO:0007669"/>
    <property type="project" value="TreeGrafter"/>
</dbReference>
<dbReference type="InterPro" id="IPR013766">
    <property type="entry name" value="Thioredoxin_domain"/>
</dbReference>
<evidence type="ECO:0000256" key="10">
    <source>
        <dbReference type="ARBA" id="ARBA00038489"/>
    </source>
</evidence>
<evidence type="ECO:0000313" key="16">
    <source>
        <dbReference type="Proteomes" id="UP000608754"/>
    </source>
</evidence>
<dbReference type="CDD" id="cd03017">
    <property type="entry name" value="PRX_BCP"/>
    <property type="match status" value="1"/>
</dbReference>
<evidence type="ECO:0000256" key="6">
    <source>
        <dbReference type="ARBA" id="ARBA00023002"/>
    </source>
</evidence>